<reference evidence="2 3" key="1">
    <citation type="journal article" date="2003" name="Nat. Genet.">
        <title>Comparative analysis of the genome sequences of Bordetella pertussis, Bordetella parapertussis and Bordetella bronchiseptica.</title>
        <authorList>
            <person name="Parkhill J."/>
            <person name="Sebaihia M."/>
            <person name="Preston A."/>
            <person name="Murphy L.D."/>
            <person name="Thomson N.R."/>
            <person name="Harris D.E."/>
            <person name="Holden M.T.G."/>
            <person name="Churcher C.M."/>
            <person name="Bentley S.D."/>
            <person name="Mungall K.L."/>
            <person name="Cerdeno-Tarraga A.-M."/>
            <person name="Temple L."/>
            <person name="James K.D."/>
            <person name="Harris B."/>
            <person name="Quail M.A."/>
            <person name="Achtman M."/>
            <person name="Atkin R."/>
            <person name="Baker S."/>
            <person name="Basham D."/>
            <person name="Bason N."/>
            <person name="Cherevach I."/>
            <person name="Chillingworth T."/>
            <person name="Collins M."/>
            <person name="Cronin A."/>
            <person name="Davis P."/>
            <person name="Doggett J."/>
            <person name="Feltwell T."/>
            <person name="Goble A."/>
            <person name="Hamlin N."/>
            <person name="Hauser H."/>
            <person name="Holroyd S."/>
            <person name="Jagels K."/>
            <person name="Leather S."/>
            <person name="Moule S."/>
            <person name="Norberczak H."/>
            <person name="O'Neil S."/>
            <person name="Ormond D."/>
            <person name="Price C."/>
            <person name="Rabbinowitsch E."/>
            <person name="Rutter S."/>
            <person name="Sanders M."/>
            <person name="Saunders D."/>
            <person name="Seeger K."/>
            <person name="Sharp S."/>
            <person name="Simmonds M."/>
            <person name="Skelton J."/>
            <person name="Squares R."/>
            <person name="Squares S."/>
            <person name="Stevens K."/>
            <person name="Unwin L."/>
            <person name="Whitehead S."/>
            <person name="Barrell B.G."/>
            <person name="Maskell D.J."/>
        </authorList>
    </citation>
    <scope>NUCLEOTIDE SEQUENCE [LARGE SCALE GENOMIC DNA]</scope>
    <source>
        <strain evidence="2 3">ATCC BAA-588 / NCTC 13252 / RB50</strain>
    </source>
</reference>
<sequence>MLATAKLQNYKRVLTVFWFCSFALLYTGACAAKPAGPRHPSRPASPARARTLPTAIAGRWGDQPGLPAQRACPGPWACCNGPYGTRMQFISMSVVRPQLSPASRSIVELNISTVN</sequence>
<evidence type="ECO:0000313" key="2">
    <source>
        <dbReference type="EMBL" id="CAE34504.1"/>
    </source>
</evidence>
<dbReference type="Proteomes" id="UP000001027">
    <property type="component" value="Chromosome"/>
</dbReference>
<organism evidence="2 3">
    <name type="scientific">Bordetella bronchiseptica (strain ATCC BAA-588 / NCTC 13252 / RB50)</name>
    <name type="common">Alcaligenes bronchisepticus</name>
    <dbReference type="NCBI Taxonomy" id="257310"/>
    <lineage>
        <taxon>Bacteria</taxon>
        <taxon>Pseudomonadati</taxon>
        <taxon>Pseudomonadota</taxon>
        <taxon>Betaproteobacteria</taxon>
        <taxon>Burkholderiales</taxon>
        <taxon>Alcaligenaceae</taxon>
        <taxon>Bordetella</taxon>
    </lineage>
</organism>
<keyword evidence="1" id="KW-0732">Signal</keyword>
<dbReference type="HOGENOM" id="CLU_2104284_0_0_4"/>
<dbReference type="AlphaFoldDB" id="A0A0H3LQC3"/>
<name>A0A0H3LQC3_BORBR</name>
<feature type="signal peptide" evidence="1">
    <location>
        <begin position="1"/>
        <end position="31"/>
    </location>
</feature>
<evidence type="ECO:0000313" key="3">
    <source>
        <dbReference type="Proteomes" id="UP000001027"/>
    </source>
</evidence>
<protein>
    <recommendedName>
        <fullName evidence="4">Lipoprotein</fullName>
    </recommendedName>
</protein>
<gene>
    <name evidence="2" type="ordered locus">BB4141</name>
</gene>
<feature type="chain" id="PRO_5002614908" description="Lipoprotein" evidence="1">
    <location>
        <begin position="32"/>
        <end position="115"/>
    </location>
</feature>
<dbReference type="KEGG" id="bbr:BB4141"/>
<evidence type="ECO:0000256" key="1">
    <source>
        <dbReference type="SAM" id="SignalP"/>
    </source>
</evidence>
<evidence type="ECO:0008006" key="4">
    <source>
        <dbReference type="Google" id="ProtNLM"/>
    </source>
</evidence>
<accession>A0A0H3LQC3</accession>
<dbReference type="EMBL" id="BX640449">
    <property type="protein sequence ID" value="CAE34504.1"/>
    <property type="molecule type" value="Genomic_DNA"/>
</dbReference>
<proteinExistence type="predicted"/>